<dbReference type="Gene3D" id="2.60.120.10">
    <property type="entry name" value="Jelly Rolls"/>
    <property type="match status" value="2"/>
</dbReference>
<evidence type="ECO:0000256" key="6">
    <source>
        <dbReference type="ARBA" id="ARBA00023157"/>
    </source>
</evidence>
<feature type="domain" description="Cupin type-1" evidence="9">
    <location>
        <begin position="306"/>
        <end position="455"/>
    </location>
</feature>
<keyword evidence="5" id="KW-0708">Seed storage protein</keyword>
<organism evidence="10">
    <name type="scientific">Musa acuminata subsp. malaccensis</name>
    <name type="common">Wild banana</name>
    <name type="synonym">Musa malaccensis</name>
    <dbReference type="NCBI Taxonomy" id="214687"/>
    <lineage>
        <taxon>Eukaryota</taxon>
        <taxon>Viridiplantae</taxon>
        <taxon>Streptophyta</taxon>
        <taxon>Embryophyta</taxon>
        <taxon>Tracheophyta</taxon>
        <taxon>Spermatophyta</taxon>
        <taxon>Magnoliopsida</taxon>
        <taxon>Liliopsida</taxon>
        <taxon>Zingiberales</taxon>
        <taxon>Musaceae</taxon>
        <taxon>Musa</taxon>
    </lineage>
</organism>
<evidence type="ECO:0000256" key="8">
    <source>
        <dbReference type="SAM" id="SignalP"/>
    </source>
</evidence>
<evidence type="ECO:0000256" key="5">
    <source>
        <dbReference type="ARBA" id="ARBA00023129"/>
    </source>
</evidence>
<sequence length="480" mass="53343">MAASSLAALFSISLLLLLLCHGSLGFGQGGWGSAHRLGAQQGECQIERLNALSPTRSVQSEAGVTEYFDENNEQFKCAGVNAFRRTLQPRGLLLPSFSNAPRLVYIIQGSGIAGIVIPGCPETFQSFQEERFQEGQQGQSSRDEHQRILHFREGDVIALPAGVAHWCYNNGDRPVIAITVVDISNNANQLDRNHREFLLAGKQRSGRETSGGKWQETSGNNVLSGFDVELLAQATGLSGDTARKIQGKDDERGEMVRVEKGLEVLRPSSREQRESERERGEREEGERERSLPNGLDETYCAMRIMENIADPSRADVYTPRGGSITTLNSLKLNILREIQLSAERVVLYRNAILAPYWNINAHSIMYVTGGRGRVQIVSDQGRTVFDGEVRQDQLLIVPQNYAVIKQAQGEGFQWTSFKTNGNAMVSQIVGKASVLRGMPEEVLMNSYRISNQEARRLKFNRGNQMAIFSPRSARRGHYDV</sequence>
<evidence type="ECO:0000256" key="2">
    <source>
        <dbReference type="ARBA" id="ARBA00011818"/>
    </source>
</evidence>
<dbReference type="GO" id="GO:0048316">
    <property type="term" value="P:seed development"/>
    <property type="evidence" value="ECO:0007669"/>
    <property type="project" value="UniProtKB-ARBA"/>
</dbReference>
<keyword evidence="6" id="KW-1015">Disulfide bond</keyword>
<gene>
    <name evidence="10" type="ORF">GSMUA_268980.1</name>
</gene>
<reference evidence="10" key="1">
    <citation type="submission" date="2021-03" db="EMBL/GenBank/DDBJ databases">
        <authorList>
            <consortium name="Genoscope - CEA"/>
            <person name="William W."/>
        </authorList>
    </citation>
    <scope>NUCLEOTIDE SEQUENCE</scope>
    <source>
        <strain evidence="10">Doubled-haploid Pahang</strain>
    </source>
</reference>
<evidence type="ECO:0000256" key="1">
    <source>
        <dbReference type="ARBA" id="ARBA00007178"/>
    </source>
</evidence>
<keyword evidence="4" id="KW-0758">Storage protein</keyword>
<dbReference type="InterPro" id="IPR006045">
    <property type="entry name" value="Cupin_1"/>
</dbReference>
<dbReference type="GO" id="GO:0045735">
    <property type="term" value="F:nutrient reservoir activity"/>
    <property type="evidence" value="ECO:0007669"/>
    <property type="project" value="UniProtKB-KW"/>
</dbReference>
<evidence type="ECO:0000256" key="3">
    <source>
        <dbReference type="ARBA" id="ARBA00022729"/>
    </source>
</evidence>
<keyword evidence="3 8" id="KW-0732">Signal</keyword>
<comment type="subunit">
    <text evidence="2">Hexamer; each subunit is composed of an acidic and a basic chain derived from a single precursor and linked by a disulfide bond.</text>
</comment>
<feature type="chain" id="PRO_5034683570" evidence="8">
    <location>
        <begin position="26"/>
        <end position="480"/>
    </location>
</feature>
<evidence type="ECO:0000313" key="10">
    <source>
        <dbReference type="EMBL" id="CAG1838721.1"/>
    </source>
</evidence>
<dbReference type="FunFam" id="2.60.120.10:FF:000073">
    <property type="entry name" value="Glycinin G1"/>
    <property type="match status" value="1"/>
</dbReference>
<feature type="region of interest" description="Disordered" evidence="7">
    <location>
        <begin position="260"/>
        <end position="293"/>
    </location>
</feature>
<dbReference type="SMART" id="SM00835">
    <property type="entry name" value="Cupin_1"/>
    <property type="match status" value="2"/>
</dbReference>
<dbReference type="SUPFAM" id="SSF51182">
    <property type="entry name" value="RmlC-like cupins"/>
    <property type="match status" value="1"/>
</dbReference>
<dbReference type="InterPro" id="IPR014710">
    <property type="entry name" value="RmlC-like_jellyroll"/>
</dbReference>
<evidence type="ECO:0000256" key="7">
    <source>
        <dbReference type="SAM" id="MobiDB-lite"/>
    </source>
</evidence>
<dbReference type="CDD" id="cd02243">
    <property type="entry name" value="cupin_11S_legumin_C"/>
    <property type="match status" value="1"/>
</dbReference>
<feature type="signal peptide" evidence="8">
    <location>
        <begin position="1"/>
        <end position="25"/>
    </location>
</feature>
<comment type="similarity">
    <text evidence="1">Belongs to the 11S seed storage protein (globulins) family.</text>
</comment>
<dbReference type="EMBL" id="HG996470">
    <property type="protein sequence ID" value="CAG1838721.1"/>
    <property type="molecule type" value="Genomic_DNA"/>
</dbReference>
<evidence type="ECO:0000259" key="9">
    <source>
        <dbReference type="SMART" id="SM00835"/>
    </source>
</evidence>
<dbReference type="PRINTS" id="PR00439">
    <property type="entry name" value="11SGLOBULIN"/>
</dbReference>
<dbReference type="InterPro" id="IPR006044">
    <property type="entry name" value="11S_seedstore_pln"/>
</dbReference>
<proteinExistence type="inferred from homology"/>
<dbReference type="AlphaFoldDB" id="A0A8D7F2J5"/>
<protein>
    <submittedName>
        <fullName evidence="10">(wild Malaysian banana) hypothetical protein</fullName>
    </submittedName>
</protein>
<dbReference type="InterPro" id="IPR011051">
    <property type="entry name" value="RmlC_Cupin_sf"/>
</dbReference>
<dbReference type="CDD" id="cd02242">
    <property type="entry name" value="cupin_11S_legumin_N"/>
    <property type="match status" value="1"/>
</dbReference>
<feature type="compositionally biased region" description="Basic and acidic residues" evidence="7">
    <location>
        <begin position="260"/>
        <end position="290"/>
    </location>
</feature>
<dbReference type="InterPro" id="IPR050253">
    <property type="entry name" value="Seed_Storage-Functional"/>
</dbReference>
<name>A0A8D7F2J5_MUSAM</name>
<dbReference type="PANTHER" id="PTHR31189:SF35">
    <property type="entry name" value="12S SEED STORAGE PROTEIN CRB"/>
    <property type="match status" value="1"/>
</dbReference>
<feature type="domain" description="Cupin type-1" evidence="9">
    <location>
        <begin position="49"/>
        <end position="243"/>
    </location>
</feature>
<dbReference type="Pfam" id="PF00190">
    <property type="entry name" value="Cupin_1"/>
    <property type="match status" value="2"/>
</dbReference>
<accession>A0A8D7F2J5</accession>
<evidence type="ECO:0000256" key="4">
    <source>
        <dbReference type="ARBA" id="ARBA00022761"/>
    </source>
</evidence>
<dbReference type="PANTHER" id="PTHR31189">
    <property type="entry name" value="OS03G0336100 PROTEIN-RELATED"/>
    <property type="match status" value="1"/>
</dbReference>